<dbReference type="AlphaFoldDB" id="A0A8N4QGG8"/>
<sequence length="194" mass="22242">MTALCFETLDCMKSLVRVMILSPNIFLICIILSVTWVAAKPKVYIKLTNAHCESFNKSWVVINECRLRAIKRDVTALNINITFLHPADDIKLSIAYLKKANGYKPFVLNSTLDACEYIHKKNNPIANLVYSFFIPFSNINHTCPYVGDQIVKNLYPKNEIVTLILPMGDYVVMLSWFLSKRKTFVTNVYFTFNG</sequence>
<feature type="transmembrane region" description="Helical" evidence="1">
    <location>
        <begin position="160"/>
        <end position="178"/>
    </location>
</feature>
<dbReference type="Pfam" id="PF06477">
    <property type="entry name" value="DUF1091"/>
    <property type="match status" value="1"/>
</dbReference>
<dbReference type="SMART" id="SM00697">
    <property type="entry name" value="DM8"/>
    <property type="match status" value="1"/>
</dbReference>
<dbReference type="InterPro" id="IPR010512">
    <property type="entry name" value="DUF1091"/>
</dbReference>
<dbReference type="RefSeq" id="XP_029407333.2">
    <property type="nucleotide sequence ID" value="XM_029551473.2"/>
</dbReference>
<evidence type="ECO:0000313" key="3">
    <source>
        <dbReference type="RefSeq" id="XP_029407333.2"/>
    </source>
</evidence>
<keyword evidence="1" id="KW-0812">Transmembrane</keyword>
<evidence type="ECO:0000256" key="1">
    <source>
        <dbReference type="SAM" id="Phobius"/>
    </source>
</evidence>
<dbReference type="GeneID" id="105229095"/>
<dbReference type="PANTHER" id="PTHR20898:SF0">
    <property type="entry name" value="DAEDALUS ON 3-RELATED"/>
    <property type="match status" value="1"/>
</dbReference>
<dbReference type="OrthoDB" id="7940892at2759"/>
<feature type="transmembrane region" description="Helical" evidence="1">
    <location>
        <begin position="20"/>
        <end position="39"/>
    </location>
</feature>
<proteinExistence type="predicted"/>
<reference evidence="3" key="1">
    <citation type="submission" date="2025-08" db="UniProtKB">
        <authorList>
            <consortium name="RefSeq"/>
        </authorList>
    </citation>
    <scope>IDENTIFICATION</scope>
    <source>
        <tissue evidence="3">Adult</tissue>
    </source>
</reference>
<keyword evidence="1" id="KW-0472">Membrane</keyword>
<organism evidence="2 3">
    <name type="scientific">Bactrocera dorsalis</name>
    <name type="common">Oriental fruit fly</name>
    <name type="synonym">Dacus dorsalis</name>
    <dbReference type="NCBI Taxonomy" id="27457"/>
    <lineage>
        <taxon>Eukaryota</taxon>
        <taxon>Metazoa</taxon>
        <taxon>Ecdysozoa</taxon>
        <taxon>Arthropoda</taxon>
        <taxon>Hexapoda</taxon>
        <taxon>Insecta</taxon>
        <taxon>Pterygota</taxon>
        <taxon>Neoptera</taxon>
        <taxon>Endopterygota</taxon>
        <taxon>Diptera</taxon>
        <taxon>Brachycera</taxon>
        <taxon>Muscomorpha</taxon>
        <taxon>Tephritoidea</taxon>
        <taxon>Tephritidae</taxon>
        <taxon>Bactrocera</taxon>
        <taxon>Bactrocera</taxon>
    </lineage>
</organism>
<protein>
    <submittedName>
        <fullName evidence="3">Uncharacterized protein LOC105229095</fullName>
    </submittedName>
</protein>
<keyword evidence="2" id="KW-1185">Reference proteome</keyword>
<evidence type="ECO:0000313" key="2">
    <source>
        <dbReference type="Proteomes" id="UP001652620"/>
    </source>
</evidence>
<dbReference type="PANTHER" id="PTHR20898">
    <property type="entry name" value="DAEDALUS ON 3-RELATED-RELATED"/>
    <property type="match status" value="1"/>
</dbReference>
<accession>A0A8N4QGG8</accession>
<gene>
    <name evidence="3" type="primary">LOC105229095</name>
</gene>
<dbReference type="Proteomes" id="UP001652620">
    <property type="component" value="Chromosome 5"/>
</dbReference>
<dbReference type="KEGG" id="bdr:105229095"/>
<keyword evidence="1" id="KW-1133">Transmembrane helix</keyword>
<name>A0A8N4QGG8_BACDO</name>